<proteinExistence type="inferred from homology"/>
<feature type="region of interest" description="Involved in Mg(2+) ion dislocation from EF-Tu" evidence="6">
    <location>
        <begin position="79"/>
        <end position="82"/>
    </location>
</feature>
<dbReference type="AlphaFoldDB" id="A0A109UGT6"/>
<dbReference type="PANTHER" id="PTHR11741">
    <property type="entry name" value="ELONGATION FACTOR TS"/>
    <property type="match status" value="1"/>
</dbReference>
<dbReference type="PANTHER" id="PTHR11741:SF0">
    <property type="entry name" value="ELONGATION FACTOR TS, MITOCHONDRIAL"/>
    <property type="match status" value="1"/>
</dbReference>
<dbReference type="SUPFAM" id="SSF46934">
    <property type="entry name" value="UBA-like"/>
    <property type="match status" value="1"/>
</dbReference>
<dbReference type="PROSITE" id="PS01126">
    <property type="entry name" value="EF_TS_1"/>
    <property type="match status" value="1"/>
</dbReference>
<dbReference type="NCBIfam" id="TIGR00116">
    <property type="entry name" value="tsf"/>
    <property type="match status" value="1"/>
</dbReference>
<evidence type="ECO:0000256" key="7">
    <source>
        <dbReference type="RuleBase" id="RU000642"/>
    </source>
</evidence>
<dbReference type="KEGG" id="erl:AOC36_04155"/>
<accession>A0A109UGT6</accession>
<sequence length="295" mass="31663">MAVTASLVKELRELTGAGMLDCKKALEATDGDVKAAQDWLREKGIASAQKKQGRIAAEGLSSVVVDGNRAVVVELNSETDFVAKNEMFLELVKTVGNSIVEQNPADLDAALALEVNGKTLGDSVVDATATIGEKITLRRFTVVEKQDDEQFGSYVHMGGKISALVVVKGGDAELAKDMAMQVASMNPQYTSREDVPQDVIDHERGIQIEIVNNDPSLASKPEKVIAGIIEGRISKSLQDISLLDQIFFKDGSSKVSQILKAANASVVTFVRFAVGEGIEKREENFAEEVAKAAQI</sequence>
<evidence type="ECO:0000256" key="4">
    <source>
        <dbReference type="ARBA" id="ARBA00022917"/>
    </source>
</evidence>
<protein>
    <recommendedName>
        <fullName evidence="2 6">Elongation factor Ts</fullName>
        <shortName evidence="6">EF-Ts</shortName>
    </recommendedName>
</protein>
<comment type="similarity">
    <text evidence="1 6 7">Belongs to the EF-Ts family.</text>
</comment>
<dbReference type="GO" id="GO:0003746">
    <property type="term" value="F:translation elongation factor activity"/>
    <property type="evidence" value="ECO:0007669"/>
    <property type="project" value="UniProtKB-UniRule"/>
</dbReference>
<evidence type="ECO:0000256" key="1">
    <source>
        <dbReference type="ARBA" id="ARBA00005532"/>
    </source>
</evidence>
<evidence type="ECO:0000256" key="2">
    <source>
        <dbReference type="ARBA" id="ARBA00016956"/>
    </source>
</evidence>
<dbReference type="Gene3D" id="3.30.479.20">
    <property type="entry name" value="Elongation factor Ts, dimerisation domain"/>
    <property type="match status" value="2"/>
</dbReference>
<dbReference type="InterPro" id="IPR009060">
    <property type="entry name" value="UBA-like_sf"/>
</dbReference>
<gene>
    <name evidence="6" type="primary">tsf</name>
    <name evidence="10" type="ORF">AOC36_04155</name>
</gene>
<dbReference type="Gene3D" id="1.10.286.20">
    <property type="match status" value="1"/>
</dbReference>
<evidence type="ECO:0000259" key="9">
    <source>
        <dbReference type="Pfam" id="PF00889"/>
    </source>
</evidence>
<keyword evidence="11" id="KW-1185">Reference proteome</keyword>
<evidence type="ECO:0000256" key="8">
    <source>
        <dbReference type="RuleBase" id="RU000643"/>
    </source>
</evidence>
<organism evidence="10 11">
    <name type="scientific">Erysipelothrix larvae</name>
    <dbReference type="NCBI Taxonomy" id="1514105"/>
    <lineage>
        <taxon>Bacteria</taxon>
        <taxon>Bacillati</taxon>
        <taxon>Bacillota</taxon>
        <taxon>Erysipelotrichia</taxon>
        <taxon>Erysipelotrichales</taxon>
        <taxon>Erysipelotrichaceae</taxon>
        <taxon>Erysipelothrix</taxon>
    </lineage>
</organism>
<dbReference type="FunFam" id="1.10.8.10:FF:000001">
    <property type="entry name" value="Elongation factor Ts"/>
    <property type="match status" value="1"/>
</dbReference>
<dbReference type="OrthoDB" id="9808348at2"/>
<dbReference type="Gene3D" id="1.10.8.10">
    <property type="entry name" value="DNA helicase RuvA subunit, C-terminal domain"/>
    <property type="match status" value="1"/>
</dbReference>
<comment type="function">
    <text evidence="5 6 7">Associates with the EF-Tu.GDP complex and induces the exchange of GDP to GTP. It remains bound to the aminoacyl-tRNA.EF-Tu.GTP complex up to the GTP hydrolysis stage on the ribosome.</text>
</comment>
<keyword evidence="6" id="KW-0963">Cytoplasm</keyword>
<dbReference type="Proteomes" id="UP000063781">
    <property type="component" value="Chromosome"/>
</dbReference>
<dbReference type="InterPro" id="IPR018101">
    <property type="entry name" value="Transl_elong_Ts_CS"/>
</dbReference>
<reference evidence="10 11" key="1">
    <citation type="submission" date="2015-10" db="EMBL/GenBank/DDBJ databases">
        <title>Erysipelothrix larvae sp. LV19 isolated from the larval gut of the rhinoceros beetle, Trypoxylus dichotomus.</title>
        <authorList>
            <person name="Lim S."/>
            <person name="Kim B.-C."/>
        </authorList>
    </citation>
    <scope>NUCLEOTIDE SEQUENCE [LARGE SCALE GENOMIC DNA]</scope>
    <source>
        <strain evidence="10 11">LV19</strain>
    </source>
</reference>
<dbReference type="Pfam" id="PF00889">
    <property type="entry name" value="EF_TS"/>
    <property type="match status" value="1"/>
</dbReference>
<dbReference type="EMBL" id="CP013213">
    <property type="protein sequence ID" value="AMC93193.1"/>
    <property type="molecule type" value="Genomic_DNA"/>
</dbReference>
<evidence type="ECO:0000313" key="10">
    <source>
        <dbReference type="EMBL" id="AMC93193.1"/>
    </source>
</evidence>
<dbReference type="InterPro" id="IPR014039">
    <property type="entry name" value="Transl_elong_EFTs/EF1B_dimer"/>
</dbReference>
<name>A0A109UGT6_9FIRM</name>
<dbReference type="InterPro" id="IPR001816">
    <property type="entry name" value="Transl_elong_EFTs/EF1B"/>
</dbReference>
<evidence type="ECO:0000256" key="5">
    <source>
        <dbReference type="ARBA" id="ARBA00025453"/>
    </source>
</evidence>
<comment type="subcellular location">
    <subcellularLocation>
        <location evidence="6 8">Cytoplasm</location>
    </subcellularLocation>
</comment>
<keyword evidence="3 6" id="KW-0251">Elongation factor</keyword>
<dbReference type="PROSITE" id="PS01127">
    <property type="entry name" value="EF_TS_2"/>
    <property type="match status" value="1"/>
</dbReference>
<dbReference type="STRING" id="1514105.AOC36_04155"/>
<dbReference type="RefSeq" id="WP_067631722.1">
    <property type="nucleotide sequence ID" value="NZ_CP013213.1"/>
</dbReference>
<dbReference type="SUPFAM" id="SSF54713">
    <property type="entry name" value="Elongation factor Ts (EF-Ts), dimerisation domain"/>
    <property type="match status" value="2"/>
</dbReference>
<evidence type="ECO:0000313" key="11">
    <source>
        <dbReference type="Proteomes" id="UP000063781"/>
    </source>
</evidence>
<evidence type="ECO:0000256" key="6">
    <source>
        <dbReference type="HAMAP-Rule" id="MF_00050"/>
    </source>
</evidence>
<keyword evidence="4 6" id="KW-0648">Protein biosynthesis</keyword>
<feature type="domain" description="Translation elongation factor EFTs/EF1B dimerisation" evidence="9">
    <location>
        <begin position="70"/>
        <end position="276"/>
    </location>
</feature>
<dbReference type="HAMAP" id="MF_00050">
    <property type="entry name" value="EF_Ts"/>
    <property type="match status" value="1"/>
</dbReference>
<dbReference type="CDD" id="cd14275">
    <property type="entry name" value="UBA_EF-Ts"/>
    <property type="match status" value="1"/>
</dbReference>
<dbReference type="InterPro" id="IPR036402">
    <property type="entry name" value="EF-Ts_dimer_sf"/>
</dbReference>
<evidence type="ECO:0000256" key="3">
    <source>
        <dbReference type="ARBA" id="ARBA00022768"/>
    </source>
</evidence>
<dbReference type="GO" id="GO:0005737">
    <property type="term" value="C:cytoplasm"/>
    <property type="evidence" value="ECO:0007669"/>
    <property type="project" value="UniProtKB-SubCell"/>
</dbReference>